<evidence type="ECO:0000313" key="1">
    <source>
        <dbReference type="EMBL" id="MBE8714799.1"/>
    </source>
</evidence>
<dbReference type="EMBL" id="PRDK01000008">
    <property type="protein sequence ID" value="MBE8714799.1"/>
    <property type="molecule type" value="Genomic_DNA"/>
</dbReference>
<gene>
    <name evidence="1" type="ORF">C4F49_14025</name>
</gene>
<name>A0A928V285_9SPHI</name>
<evidence type="ECO:0000313" key="2">
    <source>
        <dbReference type="Proteomes" id="UP000616201"/>
    </source>
</evidence>
<comment type="caution">
    <text evidence="1">The sequence shown here is derived from an EMBL/GenBank/DDBJ whole genome shotgun (WGS) entry which is preliminary data.</text>
</comment>
<sequence length="74" mass="8652">MYVLQLIQRIIIVFIRQLLKMQLAKVVKLTLFLHHITTAVVRLADIAIQELLSRKNMKRLRATSRSKVGRIVSR</sequence>
<dbReference type="Proteomes" id="UP000616201">
    <property type="component" value="Unassembled WGS sequence"/>
</dbReference>
<proteinExistence type="predicted"/>
<accession>A0A928V285</accession>
<dbReference type="AlphaFoldDB" id="A0A928V285"/>
<keyword evidence="2" id="KW-1185">Reference proteome</keyword>
<reference evidence="1" key="1">
    <citation type="submission" date="2018-02" db="EMBL/GenBank/DDBJ databases">
        <authorList>
            <person name="Vasarhelyi B.M."/>
            <person name="Deshmukh S."/>
            <person name="Balint B."/>
            <person name="Kukolya J."/>
        </authorList>
    </citation>
    <scope>NUCLEOTIDE SEQUENCE</scope>
    <source>
        <strain evidence="1">KB22</strain>
    </source>
</reference>
<organism evidence="1 2">
    <name type="scientific">Sphingobacterium hungaricum</name>
    <dbReference type="NCBI Taxonomy" id="2082723"/>
    <lineage>
        <taxon>Bacteria</taxon>
        <taxon>Pseudomonadati</taxon>
        <taxon>Bacteroidota</taxon>
        <taxon>Sphingobacteriia</taxon>
        <taxon>Sphingobacteriales</taxon>
        <taxon>Sphingobacteriaceae</taxon>
        <taxon>Sphingobacterium</taxon>
    </lineage>
</organism>
<protein>
    <submittedName>
        <fullName evidence="1">Uncharacterized protein</fullName>
    </submittedName>
</protein>